<gene>
    <name evidence="2" type="ordered locus">Rsph17025_1265</name>
</gene>
<protein>
    <submittedName>
        <fullName evidence="2">Uncharacterized protein</fullName>
    </submittedName>
</protein>
<feature type="compositionally biased region" description="Basic and acidic residues" evidence="1">
    <location>
        <begin position="12"/>
        <end position="28"/>
    </location>
</feature>
<accession>A4WS02</accession>
<organism evidence="2">
    <name type="scientific">Cereibacter sphaeroides (strain ATCC 17025 / ATH 2.4.3)</name>
    <name type="common">Rhodobacter sphaeroides</name>
    <dbReference type="NCBI Taxonomy" id="349102"/>
    <lineage>
        <taxon>Bacteria</taxon>
        <taxon>Pseudomonadati</taxon>
        <taxon>Pseudomonadota</taxon>
        <taxon>Alphaproteobacteria</taxon>
        <taxon>Rhodobacterales</taxon>
        <taxon>Paracoccaceae</taxon>
        <taxon>Cereibacter</taxon>
    </lineage>
</organism>
<dbReference type="AlphaFoldDB" id="A4WS02"/>
<sequence length="164" mass="19064">MLGAADVVPARGGHEVPEPEPEGRDPGNGRRKMAARSGTGILRRRTPPGMGGHHRLRHHIGQVARVDPGKAREKHLAELGQRARRRRQHRLHPLDHRAHRRRRLGRQQRRRIVTRWEGRWSRFRLQGCLGSRRGLRGLSDDFLPDLRRRPLSRRAPAQRIDFPR</sequence>
<evidence type="ECO:0000313" key="2">
    <source>
        <dbReference type="EMBL" id="ABP70166.1"/>
    </source>
</evidence>
<feature type="compositionally biased region" description="Basic residues" evidence="1">
    <location>
        <begin position="42"/>
        <end position="55"/>
    </location>
</feature>
<reference evidence="2" key="1">
    <citation type="submission" date="2007-04" db="EMBL/GenBank/DDBJ databases">
        <title>Complete sequence of chromosome of Rhodobacter sphaeroides ATCC 17025.</title>
        <authorList>
            <consortium name="US DOE Joint Genome Institute"/>
            <person name="Copeland A."/>
            <person name="Lucas S."/>
            <person name="Lapidus A."/>
            <person name="Barry K."/>
            <person name="Detter J.C."/>
            <person name="Glavina del Rio T."/>
            <person name="Hammon N."/>
            <person name="Israni S."/>
            <person name="Dalin E."/>
            <person name="Tice H."/>
            <person name="Pitluck S."/>
            <person name="Chertkov O."/>
            <person name="Brettin T."/>
            <person name="Bruce D."/>
            <person name="Han C."/>
            <person name="Schmutz J."/>
            <person name="Larimer F."/>
            <person name="Land M."/>
            <person name="Hauser L."/>
            <person name="Kyrpides N."/>
            <person name="Kim E."/>
            <person name="Richardson P."/>
            <person name="Mackenzie C."/>
            <person name="Choudhary M."/>
            <person name="Donohue T.J."/>
            <person name="Kaplan S."/>
        </authorList>
    </citation>
    <scope>NUCLEOTIDE SEQUENCE [LARGE SCALE GENOMIC DNA]</scope>
    <source>
        <strain evidence="2">ATCC 17025</strain>
    </source>
</reference>
<dbReference type="EMBL" id="CP000661">
    <property type="protein sequence ID" value="ABP70166.1"/>
    <property type="molecule type" value="Genomic_DNA"/>
</dbReference>
<feature type="region of interest" description="Disordered" evidence="1">
    <location>
        <begin position="1"/>
        <end position="55"/>
    </location>
</feature>
<evidence type="ECO:0000256" key="1">
    <source>
        <dbReference type="SAM" id="MobiDB-lite"/>
    </source>
</evidence>
<name>A4WS02_CERS5</name>
<proteinExistence type="predicted"/>
<dbReference type="HOGENOM" id="CLU_1617731_0_0_5"/>
<dbReference type="KEGG" id="rsq:Rsph17025_1265"/>